<keyword evidence="3 9" id="KW-0285">Flavoprotein</keyword>
<evidence type="ECO:0000313" key="14">
    <source>
        <dbReference type="EMBL" id="TXH86539.1"/>
    </source>
</evidence>
<keyword evidence="10" id="KW-0812">Transmembrane</keyword>
<dbReference type="PRINTS" id="PR00411">
    <property type="entry name" value="PNDRDTASEI"/>
</dbReference>
<keyword evidence="6 9" id="KW-0560">Oxidoreductase</keyword>
<evidence type="ECO:0000259" key="11">
    <source>
        <dbReference type="Pfam" id="PF02852"/>
    </source>
</evidence>
<evidence type="ECO:0000313" key="15">
    <source>
        <dbReference type="Proteomes" id="UP000321192"/>
    </source>
</evidence>
<proteinExistence type="inferred from homology"/>
<evidence type="ECO:0000259" key="12">
    <source>
        <dbReference type="Pfam" id="PF07992"/>
    </source>
</evidence>
<feature type="domain" description="Pyridine nucleotide-disulphide oxidoreductase dimerisation" evidence="11">
    <location>
        <begin position="588"/>
        <end position="694"/>
    </location>
</feature>
<feature type="transmembrane region" description="Helical" evidence="10">
    <location>
        <begin position="237"/>
        <end position="255"/>
    </location>
</feature>
<dbReference type="PANTHER" id="PTHR43014">
    <property type="entry name" value="MERCURIC REDUCTASE"/>
    <property type="match status" value="1"/>
</dbReference>
<keyword evidence="4 9" id="KW-0274">FAD</keyword>
<dbReference type="SUPFAM" id="SSF55424">
    <property type="entry name" value="FAD/NAD-linked reductases, dimerisation (C-terminal) domain"/>
    <property type="match status" value="1"/>
</dbReference>
<dbReference type="InterPro" id="IPR032816">
    <property type="entry name" value="VTT_dom"/>
</dbReference>
<dbReference type="Pfam" id="PF02852">
    <property type="entry name" value="Pyr_redox_dim"/>
    <property type="match status" value="1"/>
</dbReference>
<dbReference type="Gene3D" id="3.30.390.30">
    <property type="match status" value="1"/>
</dbReference>
<dbReference type="Pfam" id="PF07992">
    <property type="entry name" value="Pyr_redox_2"/>
    <property type="match status" value="1"/>
</dbReference>
<protein>
    <submittedName>
        <fullName evidence="14">Pyridine nucleotide-disulfide oxidoreductase</fullName>
    </submittedName>
</protein>
<dbReference type="PROSITE" id="PS00076">
    <property type="entry name" value="PYRIDINE_REDOX_1"/>
    <property type="match status" value="1"/>
</dbReference>
<feature type="transmembrane region" description="Helical" evidence="10">
    <location>
        <begin position="77"/>
        <end position="102"/>
    </location>
</feature>
<keyword evidence="8 9" id="KW-0676">Redox-active center</keyword>
<dbReference type="Gene3D" id="3.50.50.60">
    <property type="entry name" value="FAD/NAD(P)-binding domain"/>
    <property type="match status" value="2"/>
</dbReference>
<comment type="caution">
    <text evidence="14">The sequence shown here is derived from an EMBL/GenBank/DDBJ whole genome shotgun (WGS) entry which is preliminary data.</text>
</comment>
<evidence type="ECO:0000256" key="1">
    <source>
        <dbReference type="ARBA" id="ARBA00001974"/>
    </source>
</evidence>
<gene>
    <name evidence="14" type="ORF">E6Q80_07475</name>
</gene>
<dbReference type="Proteomes" id="UP000321192">
    <property type="component" value="Unassembled WGS sequence"/>
</dbReference>
<keyword evidence="5" id="KW-0521">NADP</keyword>
<feature type="domain" description="FAD/NAD(P)-binding" evidence="12">
    <location>
        <begin position="237"/>
        <end position="566"/>
    </location>
</feature>
<dbReference type="FunFam" id="3.30.390.30:FF:000001">
    <property type="entry name" value="Dihydrolipoyl dehydrogenase"/>
    <property type="match status" value="1"/>
</dbReference>
<feature type="transmembrane region" description="Helical" evidence="10">
    <location>
        <begin position="132"/>
        <end position="154"/>
    </location>
</feature>
<evidence type="ECO:0000256" key="2">
    <source>
        <dbReference type="ARBA" id="ARBA00007532"/>
    </source>
</evidence>
<keyword evidence="10" id="KW-0472">Membrane</keyword>
<dbReference type="GO" id="GO:0050660">
    <property type="term" value="F:flavin adenine dinucleotide binding"/>
    <property type="evidence" value="ECO:0007669"/>
    <property type="project" value="TreeGrafter"/>
</dbReference>
<evidence type="ECO:0000256" key="6">
    <source>
        <dbReference type="ARBA" id="ARBA00023002"/>
    </source>
</evidence>
<dbReference type="InterPro" id="IPR036188">
    <property type="entry name" value="FAD/NAD-bd_sf"/>
</dbReference>
<dbReference type="PRINTS" id="PR00368">
    <property type="entry name" value="FADPNR"/>
</dbReference>
<dbReference type="AlphaFoldDB" id="A0A5C7SSG2"/>
<dbReference type="GO" id="GO:0003955">
    <property type="term" value="F:NAD(P)H dehydrogenase (quinone) activity"/>
    <property type="evidence" value="ECO:0007669"/>
    <property type="project" value="TreeGrafter"/>
</dbReference>
<dbReference type="GO" id="GO:0016668">
    <property type="term" value="F:oxidoreductase activity, acting on a sulfur group of donors, NAD(P) as acceptor"/>
    <property type="evidence" value="ECO:0007669"/>
    <property type="project" value="InterPro"/>
</dbReference>
<dbReference type="InterPro" id="IPR023753">
    <property type="entry name" value="FAD/NAD-binding_dom"/>
</dbReference>
<comment type="cofactor">
    <cofactor evidence="1">
        <name>FAD</name>
        <dbReference type="ChEBI" id="CHEBI:57692"/>
    </cofactor>
</comment>
<evidence type="ECO:0000256" key="4">
    <source>
        <dbReference type="ARBA" id="ARBA00022827"/>
    </source>
</evidence>
<organism evidence="14 15">
    <name type="scientific">Thauera aminoaromatica</name>
    <dbReference type="NCBI Taxonomy" id="164330"/>
    <lineage>
        <taxon>Bacteria</taxon>
        <taxon>Pseudomonadati</taxon>
        <taxon>Pseudomonadota</taxon>
        <taxon>Betaproteobacteria</taxon>
        <taxon>Rhodocyclales</taxon>
        <taxon>Zoogloeaceae</taxon>
        <taxon>Thauera</taxon>
    </lineage>
</organism>
<dbReference type="EMBL" id="SSFD01000106">
    <property type="protein sequence ID" value="TXH86539.1"/>
    <property type="molecule type" value="Genomic_DNA"/>
</dbReference>
<feature type="transmembrane region" description="Helical" evidence="10">
    <location>
        <begin position="45"/>
        <end position="65"/>
    </location>
</feature>
<feature type="transmembrane region" description="Helical" evidence="10">
    <location>
        <begin position="161"/>
        <end position="178"/>
    </location>
</feature>
<feature type="transmembrane region" description="Helical" evidence="10">
    <location>
        <begin position="198"/>
        <end position="216"/>
    </location>
</feature>
<dbReference type="RefSeq" id="WP_273424944.1">
    <property type="nucleotide sequence ID" value="NZ_JAKLLK010000116.1"/>
</dbReference>
<evidence type="ECO:0000256" key="5">
    <source>
        <dbReference type="ARBA" id="ARBA00022857"/>
    </source>
</evidence>
<evidence type="ECO:0000256" key="3">
    <source>
        <dbReference type="ARBA" id="ARBA00022630"/>
    </source>
</evidence>
<reference evidence="14 15" key="1">
    <citation type="submission" date="2018-09" db="EMBL/GenBank/DDBJ databases">
        <title>Metagenome Assembled Genomes from an Advanced Water Purification Facility.</title>
        <authorList>
            <person name="Stamps B.W."/>
            <person name="Spear J.R."/>
        </authorList>
    </citation>
    <scope>NUCLEOTIDE SEQUENCE [LARGE SCALE GENOMIC DNA]</scope>
    <source>
        <strain evidence="14">Bin_27_1</strain>
    </source>
</reference>
<sequence length="722" mass="77452">MKKPLLLLLVLALVAGFFASGLHRQLDLDTLKAGMAGFAAWREASPVLVAALYFAAYVAVTALSLPGAAVMTLAGGALFGLGWGLLIVSFASTIGATLAFLVSRHLLRDSVHARFGARLRAIDEGIARDGAFYLFSLRLVPAFPFFLINLLMGLTPIRTRTFYWVSQLGMLPGTLVYVNAGTELGAVDSLAGVLSPGLVASFVLLGLFPLLARWMVERVQARRVYAGWQRPARFERNLVVIGAGAAGLVTSYIAAAVKAKVTLVEAGRMGGDCLNTGCVPSKALIRSARLAHQIRHADRYGLEPGEPEIDFRRLMARVRAVIRKIEPHDSVERYSALGVEVLQGRARIVDPWTVEVALNEGGTRRLSTRSIVIATGARPTVPDLPGLEAVGYLTSDTVWDAFAALDAPPRRLLVLGGGPIGCELAQACARLGSQVVLVGRAPQLLPREDADVGAFARAALEADGVEVLTGVAALRCEQETAAGGTDKFLVVADPASGGERRIAFDTLLCAVGRSARLEGFGLEALGIPTGATVATDDFLQTRYPNILAAGDVAGPLQFTHVAAHQAWHAAVNALFGHLRRFRVDYRCVPHTTFTDPEVARVGLNETEAHARGIAFEFTRYDLAELDRAITDGADRGFVKVLTVPGKDRILGATIVGEHAGELLAEFVLAMKHGLGLNKLLGTIHAYPTFAEANKSVAGEWKRAHAPQRVLRWLERHHAWRRG</sequence>
<evidence type="ECO:0000256" key="7">
    <source>
        <dbReference type="ARBA" id="ARBA00023157"/>
    </source>
</evidence>
<evidence type="ECO:0000256" key="8">
    <source>
        <dbReference type="ARBA" id="ARBA00023284"/>
    </source>
</evidence>
<keyword evidence="7" id="KW-1015">Disulfide bond</keyword>
<dbReference type="InterPro" id="IPR004099">
    <property type="entry name" value="Pyr_nucl-diS_OxRdtase_dimer"/>
</dbReference>
<keyword evidence="10" id="KW-1133">Transmembrane helix</keyword>
<dbReference type="Pfam" id="PF09335">
    <property type="entry name" value="VTT_dom"/>
    <property type="match status" value="1"/>
</dbReference>
<evidence type="ECO:0000256" key="9">
    <source>
        <dbReference type="RuleBase" id="RU003691"/>
    </source>
</evidence>
<evidence type="ECO:0000256" key="10">
    <source>
        <dbReference type="SAM" id="Phobius"/>
    </source>
</evidence>
<name>A0A5C7SSG2_THASP</name>
<dbReference type="InterPro" id="IPR012999">
    <property type="entry name" value="Pyr_OxRdtase_I_AS"/>
</dbReference>
<dbReference type="SUPFAM" id="SSF51905">
    <property type="entry name" value="FAD/NAD(P)-binding domain"/>
    <property type="match status" value="1"/>
</dbReference>
<accession>A0A5C7SSG2</accession>
<comment type="similarity">
    <text evidence="2 9">Belongs to the class-I pyridine nucleotide-disulfide oxidoreductase family.</text>
</comment>
<feature type="domain" description="VTT" evidence="13">
    <location>
        <begin position="69"/>
        <end position="182"/>
    </location>
</feature>
<evidence type="ECO:0000259" key="13">
    <source>
        <dbReference type="Pfam" id="PF09335"/>
    </source>
</evidence>
<dbReference type="InterPro" id="IPR016156">
    <property type="entry name" value="FAD/NAD-linked_Rdtase_dimer_sf"/>
</dbReference>
<dbReference type="PANTHER" id="PTHR43014:SF2">
    <property type="entry name" value="MERCURIC REDUCTASE"/>
    <property type="match status" value="1"/>
</dbReference>